<organism evidence="1 2">
    <name type="scientific">Lepagella muris</name>
    <dbReference type="NCBI Taxonomy" id="3032870"/>
    <lineage>
        <taxon>Bacteria</taxon>
        <taxon>Pseudomonadati</taxon>
        <taxon>Bacteroidota</taxon>
        <taxon>Bacteroidia</taxon>
        <taxon>Bacteroidales</taxon>
        <taxon>Muribaculaceae</taxon>
        <taxon>Lepagella</taxon>
    </lineage>
</organism>
<keyword evidence="2" id="KW-1185">Reference proteome</keyword>
<evidence type="ECO:0000313" key="2">
    <source>
        <dbReference type="Proteomes" id="UP000306319"/>
    </source>
</evidence>
<dbReference type="EMBL" id="SRYB01000001">
    <property type="protein sequence ID" value="TGY80971.1"/>
    <property type="molecule type" value="Genomic_DNA"/>
</dbReference>
<evidence type="ECO:0000313" key="1">
    <source>
        <dbReference type="EMBL" id="TGY80971.1"/>
    </source>
</evidence>
<gene>
    <name evidence="1" type="ORF">E5331_00900</name>
</gene>
<protein>
    <submittedName>
        <fullName evidence="1">Uncharacterized protein</fullName>
    </submittedName>
</protein>
<sequence length="305" mass="35017">MKTKENKIKQAEQRTVRRSEIQFASYNPRVISEDARKKLKKNMQTVGLLGGVVWNIRTGNLVSGHQKVSIMDAVNRYNPETGDNDYEFRVEVVDFDEKTEKEQNLFMNNKAVQGTYDDDMLRSLLSEIDYVNAGFEDMDLQILGLGDYGDFDNMDFGFGDDDEDGIETEITSESESEPSAPGQTENKDWSKESVVGERQDLAIHDEMTKESGENHKLDRSTDFYSDNEANQIARHNEVQKIKDRIASQNDVDKDGGMLSYVVISFKTPSEKVRFMEEYGFDPMAKYVNGEEFQRKLEFGDDDEYE</sequence>
<accession>A0AC61RMH7</accession>
<comment type="caution">
    <text evidence="1">The sequence shown here is derived from an EMBL/GenBank/DDBJ whole genome shotgun (WGS) entry which is preliminary data.</text>
</comment>
<reference evidence="1" key="1">
    <citation type="submission" date="2019-04" db="EMBL/GenBank/DDBJ databases">
        <title>Microbes associate with the intestines of laboratory mice.</title>
        <authorList>
            <person name="Navarre W."/>
            <person name="Wong E."/>
            <person name="Huang K."/>
            <person name="Tropini C."/>
            <person name="Ng K."/>
            <person name="Yu B."/>
        </authorList>
    </citation>
    <scope>NUCLEOTIDE SEQUENCE</scope>
    <source>
        <strain evidence="1">NM04_E33</strain>
    </source>
</reference>
<name>A0AC61RMH7_9BACT</name>
<proteinExistence type="predicted"/>
<dbReference type="Proteomes" id="UP000306319">
    <property type="component" value="Unassembled WGS sequence"/>
</dbReference>